<dbReference type="Gene3D" id="3.30.70.1560">
    <property type="entry name" value="Alpha-L RNA-binding motif"/>
    <property type="match status" value="1"/>
</dbReference>
<feature type="compositionally biased region" description="Basic residues" evidence="3">
    <location>
        <begin position="545"/>
        <end position="556"/>
    </location>
</feature>
<feature type="compositionally biased region" description="Acidic residues" evidence="3">
    <location>
        <begin position="284"/>
        <end position="308"/>
    </location>
</feature>
<feature type="compositionally biased region" description="Basic and acidic residues" evidence="3">
    <location>
        <begin position="443"/>
        <end position="452"/>
    </location>
</feature>
<feature type="domain" description="Pseudouridine synthase RsuA/RluA-like" evidence="4">
    <location>
        <begin position="68"/>
        <end position="205"/>
    </location>
</feature>
<sequence length="556" mass="65125">MILEIGRKLRVERILSNLGVCERGRVPQFLREKRVTVLGKKVTPSTKVNAKDIKIDGKPIENSGPLHIAVHKPSGYICSTVNDGDHKVIYDILPKEFFKRKPILSIAGRLDKWVTGLVVMSQDGKLVDRIITPKDDGCGKDYEVVLKDKLVGDEAEAFENGTMMLRGETIPCKPAKLQVLDVEKNKVKVTLYEGRYHQIRRMFASTENKAVEIHRTRIGPVELGDLELGKWRYLTETELKELYSIKIDQTIDKRDKKKAKLKAFLEKKKNRNQKDNNFGNIKDDQDDDGDDDDYEDDFVGEEDEELSDEEKRNMDDMFNEKGEIIYKTNPKQSNNTQFKTIRYEDKLKSLVQSEETESNKTNLFNTKNYKEIENDDVDEEDEEHGEEEHDEEDEEEDEEETRRRENDPYADIRKQFHDKFRAMIKSKDRDAEFDEETGYYIPKSERSSRYDISDQELERLITLDSDMKIIEQQAIEEEELEEKQNSAPPQNLTKKINRLLKEDKEDKEDHLDDTDENIVRIDSTPQKFKPNRNLDKLKKYPQNFKNRKTSKKINKK</sequence>
<evidence type="ECO:0000259" key="4">
    <source>
        <dbReference type="Pfam" id="PF00849"/>
    </source>
</evidence>
<evidence type="ECO:0000256" key="1">
    <source>
        <dbReference type="ARBA" id="ARBA00023235"/>
    </source>
</evidence>
<evidence type="ECO:0000313" key="5">
    <source>
        <dbReference type="EMBL" id="KAK5581676.1"/>
    </source>
</evidence>
<feature type="compositionally biased region" description="Acidic residues" evidence="3">
    <location>
        <begin position="373"/>
        <end position="399"/>
    </location>
</feature>
<dbReference type="Gene3D" id="3.10.290.10">
    <property type="entry name" value="RNA-binding S4 domain"/>
    <property type="match status" value="1"/>
</dbReference>
<dbReference type="InterPro" id="IPR020094">
    <property type="entry name" value="TruA/RsuA/RluB/E/F_N"/>
</dbReference>
<keyword evidence="6" id="KW-1185">Reference proteome</keyword>
<dbReference type="InterPro" id="IPR042092">
    <property type="entry name" value="PsdUridine_s_RsuA/RluB/E/F_cat"/>
</dbReference>
<dbReference type="InterPro" id="IPR006145">
    <property type="entry name" value="PsdUridine_synth_RsuA/RluA"/>
</dbReference>
<organism evidence="5 6">
    <name type="scientific">Dictyostelium firmibasis</name>
    <dbReference type="NCBI Taxonomy" id="79012"/>
    <lineage>
        <taxon>Eukaryota</taxon>
        <taxon>Amoebozoa</taxon>
        <taxon>Evosea</taxon>
        <taxon>Eumycetozoa</taxon>
        <taxon>Dictyostelia</taxon>
        <taxon>Dictyosteliales</taxon>
        <taxon>Dictyosteliaceae</taxon>
        <taxon>Dictyostelium</taxon>
    </lineage>
</organism>
<dbReference type="SUPFAM" id="SSF55174">
    <property type="entry name" value="Alpha-L RNA-binding motif"/>
    <property type="match status" value="1"/>
</dbReference>
<dbReference type="EMBL" id="JAVFKY010000002">
    <property type="protein sequence ID" value="KAK5581676.1"/>
    <property type="molecule type" value="Genomic_DNA"/>
</dbReference>
<evidence type="ECO:0000256" key="2">
    <source>
        <dbReference type="PROSITE-ProRule" id="PRU00182"/>
    </source>
</evidence>
<dbReference type="PANTHER" id="PTHR47683:SF2">
    <property type="entry name" value="RNA-BINDING S4 DOMAIN-CONTAINING PROTEIN"/>
    <property type="match status" value="1"/>
</dbReference>
<dbReference type="GO" id="GO:0001522">
    <property type="term" value="P:pseudouridine synthesis"/>
    <property type="evidence" value="ECO:0007669"/>
    <property type="project" value="InterPro"/>
</dbReference>
<dbReference type="PROSITE" id="PS50889">
    <property type="entry name" value="S4"/>
    <property type="match status" value="1"/>
</dbReference>
<protein>
    <recommendedName>
        <fullName evidence="4">Pseudouridine synthase RsuA/RluA-like domain-containing protein</fullName>
    </recommendedName>
</protein>
<keyword evidence="1" id="KW-0413">Isomerase</keyword>
<dbReference type="GO" id="GO:0009982">
    <property type="term" value="F:pseudouridine synthase activity"/>
    <property type="evidence" value="ECO:0007669"/>
    <property type="project" value="InterPro"/>
</dbReference>
<dbReference type="InterPro" id="IPR000748">
    <property type="entry name" value="PsdUridine_synth_RsuA/RluB/E/F"/>
</dbReference>
<dbReference type="InterPro" id="IPR036986">
    <property type="entry name" value="S4_RNA-bd_sf"/>
</dbReference>
<proteinExistence type="predicted"/>
<dbReference type="GO" id="GO:0003723">
    <property type="term" value="F:RNA binding"/>
    <property type="evidence" value="ECO:0007669"/>
    <property type="project" value="UniProtKB-KW"/>
</dbReference>
<feature type="compositionally biased region" description="Basic and acidic residues" evidence="3">
    <location>
        <begin position="400"/>
        <end position="430"/>
    </location>
</feature>
<keyword evidence="2" id="KW-0694">RNA-binding</keyword>
<gene>
    <name evidence="5" type="ORF">RB653_001713</name>
</gene>
<name>A0AAN7YWV2_9MYCE</name>
<feature type="region of interest" description="Disordered" evidence="3">
    <location>
        <begin position="352"/>
        <end position="452"/>
    </location>
</feature>
<dbReference type="SUPFAM" id="SSF55120">
    <property type="entry name" value="Pseudouridine synthase"/>
    <property type="match status" value="1"/>
</dbReference>
<feature type="region of interest" description="Disordered" evidence="3">
    <location>
        <begin position="502"/>
        <end position="556"/>
    </location>
</feature>
<dbReference type="Pfam" id="PF00849">
    <property type="entry name" value="PseudoU_synth_2"/>
    <property type="match status" value="1"/>
</dbReference>
<evidence type="ECO:0000256" key="3">
    <source>
        <dbReference type="SAM" id="MobiDB-lite"/>
    </source>
</evidence>
<accession>A0AAN7YWV2</accession>
<dbReference type="PANTHER" id="PTHR47683">
    <property type="entry name" value="PSEUDOURIDINE SYNTHASE FAMILY PROTEIN-RELATED"/>
    <property type="match status" value="1"/>
</dbReference>
<dbReference type="InterPro" id="IPR050343">
    <property type="entry name" value="RsuA_PseudoU_synthase"/>
</dbReference>
<dbReference type="InterPro" id="IPR020103">
    <property type="entry name" value="PsdUridine_synth_cat_dom_sf"/>
</dbReference>
<evidence type="ECO:0000313" key="6">
    <source>
        <dbReference type="Proteomes" id="UP001344447"/>
    </source>
</evidence>
<dbReference type="Gene3D" id="3.30.70.580">
    <property type="entry name" value="Pseudouridine synthase I, catalytic domain, N-terminal subdomain"/>
    <property type="match status" value="1"/>
</dbReference>
<dbReference type="Proteomes" id="UP001344447">
    <property type="component" value="Unassembled WGS sequence"/>
</dbReference>
<reference evidence="5 6" key="1">
    <citation type="submission" date="2023-11" db="EMBL/GenBank/DDBJ databases">
        <title>Dfirmibasis_genome.</title>
        <authorList>
            <person name="Edelbroek B."/>
            <person name="Kjellin J."/>
            <person name="Jerlstrom-Hultqvist J."/>
            <person name="Soderbom F."/>
        </authorList>
    </citation>
    <scope>NUCLEOTIDE SEQUENCE [LARGE SCALE GENOMIC DNA]</scope>
    <source>
        <strain evidence="5 6">TNS-C-14</strain>
    </source>
</reference>
<feature type="region of interest" description="Disordered" evidence="3">
    <location>
        <begin position="272"/>
        <end position="313"/>
    </location>
</feature>
<comment type="caution">
    <text evidence="5">The sequence shown here is derived from an EMBL/GenBank/DDBJ whole genome shotgun (WGS) entry which is preliminary data.</text>
</comment>
<dbReference type="AlphaFoldDB" id="A0AAN7YWV2"/>
<dbReference type="CDD" id="cd02553">
    <property type="entry name" value="PseudoU_synth_RsuA"/>
    <property type="match status" value="1"/>
</dbReference>
<dbReference type="NCBIfam" id="TIGR00093">
    <property type="entry name" value="pseudouridine synthase"/>
    <property type="match status" value="1"/>
</dbReference>